<dbReference type="GO" id="GO:0005634">
    <property type="term" value="C:nucleus"/>
    <property type="evidence" value="ECO:0007669"/>
    <property type="project" value="UniProtKB-UniRule"/>
</dbReference>
<name>A0A9P8MLP2_9HYPO</name>
<accession>A0A9P8MLP2</accession>
<protein>
    <submittedName>
        <fullName evidence="5">HMG (High mobility group) box domain-containing protein</fullName>
    </submittedName>
</protein>
<evidence type="ECO:0000313" key="6">
    <source>
        <dbReference type="Proteomes" id="UP000824596"/>
    </source>
</evidence>
<feature type="region of interest" description="Disordered" evidence="3">
    <location>
        <begin position="53"/>
        <end position="117"/>
    </location>
</feature>
<dbReference type="InterPro" id="IPR050342">
    <property type="entry name" value="HMGB"/>
</dbReference>
<dbReference type="OrthoDB" id="1919336at2759"/>
<sequence length="319" mass="35000">MLTFIGRAAARRALASAAPSRLALGSSAAVHVRRGFSGSAWARAASAATAKRAGAAKTKTAKPKAKAAKTSATKAKKKAPAKKEKPVLKKKKVVKKKAVKKPKKKTPPTPEQKEKAQVRELKRMALLKGPKMLPANPWAIYVSQNLPAGDEQLGEKIKKVHADYEALSASEKERMNATAQANQVTNQQTRQAWIESFPYEVVYMANLARRQLARKLNKGRLYLIHDERQPKRASGPYGLFIKSRYRGLSDSGSTQDIFRTMATEWKALSDADKKPFQDMAAAEARKATEQFKEARVAGKAYWQAQKAPAGRMSESASSP</sequence>
<keyword evidence="6" id="KW-1185">Reference proteome</keyword>
<dbReference type="PROSITE" id="PS50118">
    <property type="entry name" value="HMG_BOX_2"/>
    <property type="match status" value="1"/>
</dbReference>
<dbReference type="InterPro" id="IPR009071">
    <property type="entry name" value="HMG_box_dom"/>
</dbReference>
<comment type="caution">
    <text evidence="5">The sequence shown here is derived from an EMBL/GenBank/DDBJ whole genome shotgun (WGS) entry which is preliminary data.</text>
</comment>
<evidence type="ECO:0000256" key="3">
    <source>
        <dbReference type="SAM" id="MobiDB-lite"/>
    </source>
</evidence>
<dbReference type="Pfam" id="PF00505">
    <property type="entry name" value="HMG_box"/>
    <property type="match status" value="1"/>
</dbReference>
<dbReference type="RefSeq" id="XP_044714944.1">
    <property type="nucleotide sequence ID" value="XM_044870047.1"/>
</dbReference>
<gene>
    <name evidence="5" type="ORF">HRG_11577</name>
</gene>
<dbReference type="GeneID" id="68360705"/>
<organism evidence="5 6">
    <name type="scientific">Hirsutella rhossiliensis</name>
    <dbReference type="NCBI Taxonomy" id="111463"/>
    <lineage>
        <taxon>Eukaryota</taxon>
        <taxon>Fungi</taxon>
        <taxon>Dikarya</taxon>
        <taxon>Ascomycota</taxon>
        <taxon>Pezizomycotina</taxon>
        <taxon>Sordariomycetes</taxon>
        <taxon>Hypocreomycetidae</taxon>
        <taxon>Hypocreales</taxon>
        <taxon>Ophiocordycipitaceae</taxon>
        <taxon>Hirsutella</taxon>
    </lineage>
</organism>
<feature type="DNA-binding region" description="HMG box" evidence="2">
    <location>
        <begin position="230"/>
        <end position="295"/>
    </location>
</feature>
<dbReference type="SUPFAM" id="SSF47095">
    <property type="entry name" value="HMG-box"/>
    <property type="match status" value="2"/>
</dbReference>
<dbReference type="InterPro" id="IPR036910">
    <property type="entry name" value="HMG_box_dom_sf"/>
</dbReference>
<dbReference type="Gene3D" id="1.10.30.10">
    <property type="entry name" value="High mobility group box domain"/>
    <property type="match status" value="1"/>
</dbReference>
<reference evidence="5" key="1">
    <citation type="submission" date="2021-09" db="EMBL/GenBank/DDBJ databases">
        <title>A high-quality genome of the endoparasitic fungus Hirsutella rhossiliensis with a comparison of Hirsutella genomes reveals transposable elements contributing to genome size variation.</title>
        <authorList>
            <person name="Lin R."/>
            <person name="Jiao Y."/>
            <person name="Sun X."/>
            <person name="Ling J."/>
            <person name="Xie B."/>
            <person name="Cheng X."/>
        </authorList>
    </citation>
    <scope>NUCLEOTIDE SEQUENCE</scope>
    <source>
        <strain evidence="5">HR02</strain>
    </source>
</reference>
<dbReference type="PANTHER" id="PTHR48112">
    <property type="entry name" value="HIGH MOBILITY GROUP PROTEIN DSP1"/>
    <property type="match status" value="1"/>
</dbReference>
<dbReference type="EMBL" id="JAIZPD010000021">
    <property type="protein sequence ID" value="KAH0957430.1"/>
    <property type="molecule type" value="Genomic_DNA"/>
</dbReference>
<dbReference type="PANTHER" id="PTHR48112:SF22">
    <property type="entry name" value="MITOCHONDRIAL TRANSCRIPTION FACTOR A, ISOFORM B"/>
    <property type="match status" value="1"/>
</dbReference>
<dbReference type="GO" id="GO:0003677">
    <property type="term" value="F:DNA binding"/>
    <property type="evidence" value="ECO:0007669"/>
    <property type="project" value="UniProtKB-UniRule"/>
</dbReference>
<evidence type="ECO:0000313" key="5">
    <source>
        <dbReference type="EMBL" id="KAH0957430.1"/>
    </source>
</evidence>
<keyword evidence="1 2" id="KW-0238">DNA-binding</keyword>
<evidence type="ECO:0000259" key="4">
    <source>
        <dbReference type="PROSITE" id="PS50118"/>
    </source>
</evidence>
<evidence type="ECO:0000256" key="1">
    <source>
        <dbReference type="ARBA" id="ARBA00023125"/>
    </source>
</evidence>
<dbReference type="SMART" id="SM00398">
    <property type="entry name" value="HMG"/>
    <property type="match status" value="2"/>
</dbReference>
<proteinExistence type="predicted"/>
<feature type="compositionally biased region" description="Basic residues" evidence="3">
    <location>
        <begin position="88"/>
        <end position="106"/>
    </location>
</feature>
<feature type="domain" description="HMG box" evidence="4">
    <location>
        <begin position="230"/>
        <end position="295"/>
    </location>
</feature>
<dbReference type="AlphaFoldDB" id="A0A9P8MLP2"/>
<keyword evidence="2" id="KW-0539">Nucleus</keyword>
<evidence type="ECO:0000256" key="2">
    <source>
        <dbReference type="PROSITE-ProRule" id="PRU00267"/>
    </source>
</evidence>
<dbReference type="Proteomes" id="UP000824596">
    <property type="component" value="Unassembled WGS sequence"/>
</dbReference>